<feature type="domain" description="DUF6593" evidence="1">
    <location>
        <begin position="222"/>
        <end position="307"/>
    </location>
</feature>
<comment type="caution">
    <text evidence="2">The sequence shown here is derived from an EMBL/GenBank/DDBJ whole genome shotgun (WGS) entry which is preliminary data.</text>
</comment>
<dbReference type="Proteomes" id="UP001211065">
    <property type="component" value="Unassembled WGS sequence"/>
</dbReference>
<keyword evidence="3" id="KW-1185">Reference proteome</keyword>
<dbReference type="Pfam" id="PF20236">
    <property type="entry name" value="DUF6593"/>
    <property type="match status" value="1"/>
</dbReference>
<gene>
    <name evidence="2" type="ORF">HK099_000506</name>
</gene>
<protein>
    <recommendedName>
        <fullName evidence="1">DUF6593 domain-containing protein</fullName>
    </recommendedName>
</protein>
<reference evidence="2" key="1">
    <citation type="submission" date="2020-05" db="EMBL/GenBank/DDBJ databases">
        <title>Phylogenomic resolution of chytrid fungi.</title>
        <authorList>
            <person name="Stajich J.E."/>
            <person name="Amses K."/>
            <person name="Simmons R."/>
            <person name="Seto K."/>
            <person name="Myers J."/>
            <person name="Bonds A."/>
            <person name="Quandt C.A."/>
            <person name="Barry K."/>
            <person name="Liu P."/>
            <person name="Grigoriev I."/>
            <person name="Longcore J.E."/>
            <person name="James T.Y."/>
        </authorList>
    </citation>
    <scope>NUCLEOTIDE SEQUENCE</scope>
    <source>
        <strain evidence="2">JEL0476</strain>
    </source>
</reference>
<feature type="non-terminal residue" evidence="2">
    <location>
        <position position="1"/>
    </location>
</feature>
<sequence length="309" mass="35183">MPITQTINDTTLNNTDDPYNDNFKILKKNPTSYLDLRIHSLNLNDINEKQPFISSVSFPIPDFDKKSLINSSVATSNQTSQLNFSSEKNLTKTVIKDFNNNPIDFNALNEKSLKEKPSISSLPSSLNSVEFNELVLKDVLNEMINLPSYQSTFYVTNKKLLEFTIFRQKGFEDTLYKAKDTNEIVFRIPAPYFTNSWHARLLEGNVPILEMNKEPGEYFTTITDSTDSTKKTFVKTTGWSSTKREFVGLTDGKLYAWKGNSHMTLTSYPEKTVIAKYRSSTKFDLSFEGHLTINPAGFHMVPLIVASIY</sequence>
<proteinExistence type="predicted"/>
<evidence type="ECO:0000313" key="2">
    <source>
        <dbReference type="EMBL" id="KAJ3206522.1"/>
    </source>
</evidence>
<organism evidence="2 3">
    <name type="scientific">Clydaea vesicula</name>
    <dbReference type="NCBI Taxonomy" id="447962"/>
    <lineage>
        <taxon>Eukaryota</taxon>
        <taxon>Fungi</taxon>
        <taxon>Fungi incertae sedis</taxon>
        <taxon>Chytridiomycota</taxon>
        <taxon>Chytridiomycota incertae sedis</taxon>
        <taxon>Chytridiomycetes</taxon>
        <taxon>Lobulomycetales</taxon>
        <taxon>Lobulomycetaceae</taxon>
        <taxon>Clydaea</taxon>
    </lineage>
</organism>
<dbReference type="EMBL" id="JADGJW010001117">
    <property type="protein sequence ID" value="KAJ3206522.1"/>
    <property type="molecule type" value="Genomic_DNA"/>
</dbReference>
<evidence type="ECO:0000313" key="3">
    <source>
        <dbReference type="Proteomes" id="UP001211065"/>
    </source>
</evidence>
<accession>A0AAD5XXH3</accession>
<dbReference type="InterPro" id="IPR046528">
    <property type="entry name" value="DUF6593"/>
</dbReference>
<evidence type="ECO:0000259" key="1">
    <source>
        <dbReference type="Pfam" id="PF20236"/>
    </source>
</evidence>
<dbReference type="AlphaFoldDB" id="A0AAD5XXH3"/>
<name>A0AAD5XXH3_9FUNG</name>